<sequence>MSPPPPPSFSSCSPATISSTPSLPCSRGSPRAVAASAADAASASAFASASKRAPAEARCVEASSRARASSAGGDGEGLLAIALRVSALAAAVGMALWLATRFAFLRFFEQFVKSLQRESAGLGAKQSLSRLGAFVGLYAVGGILFVPAPVMSVAAGALFSDNLLLAMFLILSGSLLGACSSFLFSRFLLRSVILRHVVAKRPFLRAVDFAVRKEGLKILLCARMVLPYTLNNYFLGVTGVTFWQFALATFLTGFPFALAYAAIGAELPDLDTIFSTFSSSPSAESPAAPPPAFSLSSFFFASSSARAKPFFVLGGCALLLVAVPTVKRVAREILTQAATEANEQVTAEASKVKRT</sequence>
<dbReference type="AlphaFoldDB" id="A0A2A9MPU1"/>
<dbReference type="KEGG" id="bbes:BESB_004640"/>
<feature type="domain" description="VTT" evidence="8">
    <location>
        <begin position="146"/>
        <end position="265"/>
    </location>
</feature>
<dbReference type="VEuPathDB" id="ToxoDB:BESB_004640"/>
<dbReference type="PANTHER" id="PTHR12677:SF59">
    <property type="entry name" value="GOLGI APPARATUS MEMBRANE PROTEIN TVP38-RELATED"/>
    <property type="match status" value="1"/>
</dbReference>
<dbReference type="Pfam" id="PF09335">
    <property type="entry name" value="VTT_dom"/>
    <property type="match status" value="1"/>
</dbReference>
<dbReference type="GeneID" id="40305527"/>
<name>A0A2A9MPU1_BESBE</name>
<evidence type="ECO:0000313" key="9">
    <source>
        <dbReference type="EMBL" id="PFH38123.1"/>
    </source>
</evidence>
<dbReference type="GO" id="GO:0005886">
    <property type="term" value="C:plasma membrane"/>
    <property type="evidence" value="ECO:0007669"/>
    <property type="project" value="UniProtKB-SubCell"/>
</dbReference>
<dbReference type="InterPro" id="IPR015414">
    <property type="entry name" value="TMEM64"/>
</dbReference>
<dbReference type="OrthoDB" id="333077at2759"/>
<evidence type="ECO:0000256" key="3">
    <source>
        <dbReference type="ARBA" id="ARBA00022692"/>
    </source>
</evidence>
<evidence type="ECO:0000313" key="10">
    <source>
        <dbReference type="Proteomes" id="UP000224006"/>
    </source>
</evidence>
<feature type="region of interest" description="Disordered" evidence="6">
    <location>
        <begin position="1"/>
        <end position="29"/>
    </location>
</feature>
<dbReference type="InterPro" id="IPR032816">
    <property type="entry name" value="VTT_dom"/>
</dbReference>
<keyword evidence="10" id="KW-1185">Reference proteome</keyword>
<reference evidence="9 10" key="1">
    <citation type="submission" date="2017-09" db="EMBL/GenBank/DDBJ databases">
        <title>Genome sequencing of Besnoitia besnoiti strain Bb-Ger1.</title>
        <authorList>
            <person name="Schares G."/>
            <person name="Venepally P."/>
            <person name="Lorenzi H.A."/>
        </authorList>
    </citation>
    <scope>NUCLEOTIDE SEQUENCE [LARGE SCALE GENOMIC DNA]</scope>
    <source>
        <strain evidence="9 10">Bb-Ger1</strain>
    </source>
</reference>
<feature type="transmembrane region" description="Helical" evidence="7">
    <location>
        <begin position="135"/>
        <end position="159"/>
    </location>
</feature>
<feature type="transmembrane region" description="Helical" evidence="7">
    <location>
        <begin position="309"/>
        <end position="326"/>
    </location>
</feature>
<keyword evidence="4 7" id="KW-1133">Transmembrane helix</keyword>
<dbReference type="PANTHER" id="PTHR12677">
    <property type="entry name" value="GOLGI APPARATUS MEMBRANE PROTEIN TVP38-RELATED"/>
    <property type="match status" value="1"/>
</dbReference>
<keyword evidence="2" id="KW-1003">Cell membrane</keyword>
<comment type="caution">
    <text evidence="9">The sequence shown here is derived from an EMBL/GenBank/DDBJ whole genome shotgun (WGS) entry which is preliminary data.</text>
</comment>
<gene>
    <name evidence="9" type="ORF">BESB_004640</name>
</gene>
<proteinExistence type="predicted"/>
<evidence type="ECO:0000256" key="2">
    <source>
        <dbReference type="ARBA" id="ARBA00022475"/>
    </source>
</evidence>
<dbReference type="Proteomes" id="UP000224006">
    <property type="component" value="Chromosome I"/>
</dbReference>
<dbReference type="RefSeq" id="XP_029222132.1">
    <property type="nucleotide sequence ID" value="XM_029359219.1"/>
</dbReference>
<keyword evidence="5 7" id="KW-0472">Membrane</keyword>
<evidence type="ECO:0000259" key="8">
    <source>
        <dbReference type="Pfam" id="PF09335"/>
    </source>
</evidence>
<evidence type="ECO:0000256" key="4">
    <source>
        <dbReference type="ARBA" id="ARBA00022989"/>
    </source>
</evidence>
<dbReference type="STRING" id="94643.A0A2A9MPU1"/>
<evidence type="ECO:0000256" key="5">
    <source>
        <dbReference type="ARBA" id="ARBA00023136"/>
    </source>
</evidence>
<dbReference type="EMBL" id="NWUJ01000001">
    <property type="protein sequence ID" value="PFH38123.1"/>
    <property type="molecule type" value="Genomic_DNA"/>
</dbReference>
<evidence type="ECO:0000256" key="1">
    <source>
        <dbReference type="ARBA" id="ARBA00004651"/>
    </source>
</evidence>
<feature type="transmembrane region" description="Helical" evidence="7">
    <location>
        <begin position="165"/>
        <end position="189"/>
    </location>
</feature>
<comment type="subcellular location">
    <subcellularLocation>
        <location evidence="1">Cell membrane</location>
        <topology evidence="1">Multi-pass membrane protein</topology>
    </subcellularLocation>
</comment>
<feature type="transmembrane region" description="Helical" evidence="7">
    <location>
        <begin position="233"/>
        <end position="263"/>
    </location>
</feature>
<feature type="transmembrane region" description="Helical" evidence="7">
    <location>
        <begin position="78"/>
        <end position="99"/>
    </location>
</feature>
<keyword evidence="3 7" id="KW-0812">Transmembrane</keyword>
<protein>
    <submittedName>
        <fullName evidence="9">SNARE associated protein</fullName>
    </submittedName>
</protein>
<accession>A0A2A9MPU1</accession>
<evidence type="ECO:0000256" key="7">
    <source>
        <dbReference type="SAM" id="Phobius"/>
    </source>
</evidence>
<organism evidence="9 10">
    <name type="scientific">Besnoitia besnoiti</name>
    <name type="common">Apicomplexan protozoan</name>
    <dbReference type="NCBI Taxonomy" id="94643"/>
    <lineage>
        <taxon>Eukaryota</taxon>
        <taxon>Sar</taxon>
        <taxon>Alveolata</taxon>
        <taxon>Apicomplexa</taxon>
        <taxon>Conoidasida</taxon>
        <taxon>Coccidia</taxon>
        <taxon>Eucoccidiorida</taxon>
        <taxon>Eimeriorina</taxon>
        <taxon>Sarcocystidae</taxon>
        <taxon>Besnoitia</taxon>
    </lineage>
</organism>
<evidence type="ECO:0000256" key="6">
    <source>
        <dbReference type="SAM" id="MobiDB-lite"/>
    </source>
</evidence>